<dbReference type="GO" id="GO:0005737">
    <property type="term" value="C:cytoplasm"/>
    <property type="evidence" value="ECO:0007669"/>
    <property type="project" value="TreeGrafter"/>
</dbReference>
<dbReference type="PANTHER" id="PTHR12357:SF82">
    <property type="entry name" value="YTH DOMAIN-CONTAINING FAMILY PROTEIN"/>
    <property type="match status" value="1"/>
</dbReference>
<accession>A0AAV3Q4R9</accession>
<keyword evidence="5" id="KW-1185">Reference proteome</keyword>
<dbReference type="PROSITE" id="PS50882">
    <property type="entry name" value="YTH"/>
    <property type="match status" value="1"/>
</dbReference>
<feature type="domain" description="YTH" evidence="3">
    <location>
        <begin position="101"/>
        <end position="203"/>
    </location>
</feature>
<dbReference type="Pfam" id="PF04146">
    <property type="entry name" value="YTH"/>
    <property type="match status" value="1"/>
</dbReference>
<dbReference type="GO" id="GO:0003729">
    <property type="term" value="F:mRNA binding"/>
    <property type="evidence" value="ECO:0007669"/>
    <property type="project" value="UniProtKB-UniRule"/>
</dbReference>
<keyword evidence="1" id="KW-0694">RNA-binding</keyword>
<comment type="caution">
    <text evidence="4">The sequence shown here is derived from an EMBL/GenBank/DDBJ whole genome shotgun (WGS) entry which is preliminary data.</text>
</comment>
<feature type="region of interest" description="Disordered" evidence="2">
    <location>
        <begin position="26"/>
        <end position="57"/>
    </location>
</feature>
<dbReference type="GO" id="GO:0061157">
    <property type="term" value="P:mRNA destabilization"/>
    <property type="evidence" value="ECO:0007669"/>
    <property type="project" value="TreeGrafter"/>
</dbReference>
<sequence>MSSSYYPRITGNGLFDVGNKYKSRSRTGYGFNKESTDGLNELNKGPRSKGLKDQNESKPITLAVKGHSLLLRENNVVDNLPLFPDRDQYNKEDFPKTYSDAKFFVIKSYSEDDVHKSIKYGIWTSTPNGNKKLDAAYKEAKEKSEGSPIFLLFSVNGSGQFAGLAEMVGPVNFDRTVEYWQQENGGCGGDGGEWWWCMGMRGD</sequence>
<evidence type="ECO:0000259" key="3">
    <source>
        <dbReference type="PROSITE" id="PS50882"/>
    </source>
</evidence>
<proteinExistence type="inferred from homology"/>
<dbReference type="InterPro" id="IPR045168">
    <property type="entry name" value="YTH_prot"/>
</dbReference>
<dbReference type="InterPro" id="IPR007275">
    <property type="entry name" value="YTH_domain"/>
</dbReference>
<dbReference type="GO" id="GO:1990247">
    <property type="term" value="F:N6-methyladenosine-containing RNA reader activity"/>
    <property type="evidence" value="ECO:0007669"/>
    <property type="project" value="UniProtKB-UniRule"/>
</dbReference>
<comment type="function">
    <text evidence="1">Specifically recognizes and binds N6-methyladenosine (m6A)-containing RNAs, and regulates mRNA stability. M6A is a modification present at internal sites of mRNAs and some non-coding RNAs and plays a role in mRNA stability and processing.</text>
</comment>
<evidence type="ECO:0000313" key="5">
    <source>
        <dbReference type="Proteomes" id="UP001454036"/>
    </source>
</evidence>
<dbReference type="AlphaFoldDB" id="A0AAV3Q4R9"/>
<gene>
    <name evidence="4" type="ORF">LIER_15105</name>
</gene>
<name>A0AAV3Q4R9_LITER</name>
<evidence type="ECO:0000256" key="1">
    <source>
        <dbReference type="RuleBase" id="RU369095"/>
    </source>
</evidence>
<protein>
    <recommendedName>
        <fullName evidence="1">YTH domain-containing family protein</fullName>
    </recommendedName>
</protein>
<dbReference type="EMBL" id="BAABME010003220">
    <property type="protein sequence ID" value="GAA0157956.1"/>
    <property type="molecule type" value="Genomic_DNA"/>
</dbReference>
<dbReference type="Gene3D" id="3.10.590.10">
    <property type="entry name" value="ph1033 like domains"/>
    <property type="match status" value="1"/>
</dbReference>
<dbReference type="CDD" id="cd21134">
    <property type="entry name" value="YTH"/>
    <property type="match status" value="1"/>
</dbReference>
<comment type="similarity">
    <text evidence="1">Belongs to the YTHDF family.</text>
</comment>
<dbReference type="PANTHER" id="PTHR12357">
    <property type="entry name" value="YTH YT521-B HOMOLOGY DOMAIN-CONTAINING"/>
    <property type="match status" value="1"/>
</dbReference>
<dbReference type="Proteomes" id="UP001454036">
    <property type="component" value="Unassembled WGS sequence"/>
</dbReference>
<evidence type="ECO:0000256" key="2">
    <source>
        <dbReference type="SAM" id="MobiDB-lite"/>
    </source>
</evidence>
<evidence type="ECO:0000313" key="4">
    <source>
        <dbReference type="EMBL" id="GAA0157956.1"/>
    </source>
</evidence>
<organism evidence="4 5">
    <name type="scientific">Lithospermum erythrorhizon</name>
    <name type="common">Purple gromwell</name>
    <name type="synonym">Lithospermum officinale var. erythrorhizon</name>
    <dbReference type="NCBI Taxonomy" id="34254"/>
    <lineage>
        <taxon>Eukaryota</taxon>
        <taxon>Viridiplantae</taxon>
        <taxon>Streptophyta</taxon>
        <taxon>Embryophyta</taxon>
        <taxon>Tracheophyta</taxon>
        <taxon>Spermatophyta</taxon>
        <taxon>Magnoliopsida</taxon>
        <taxon>eudicotyledons</taxon>
        <taxon>Gunneridae</taxon>
        <taxon>Pentapetalae</taxon>
        <taxon>asterids</taxon>
        <taxon>lamiids</taxon>
        <taxon>Boraginales</taxon>
        <taxon>Boraginaceae</taxon>
        <taxon>Boraginoideae</taxon>
        <taxon>Lithospermeae</taxon>
        <taxon>Lithospermum</taxon>
    </lineage>
</organism>
<reference evidence="4 5" key="1">
    <citation type="submission" date="2024-01" db="EMBL/GenBank/DDBJ databases">
        <title>The complete chloroplast genome sequence of Lithospermum erythrorhizon: insights into the phylogenetic relationship among Boraginaceae species and the maternal lineages of purple gromwells.</title>
        <authorList>
            <person name="Okada T."/>
            <person name="Watanabe K."/>
        </authorList>
    </citation>
    <scope>NUCLEOTIDE SEQUENCE [LARGE SCALE GENOMIC DNA]</scope>
</reference>